<evidence type="ECO:0000313" key="3">
    <source>
        <dbReference type="Proteomes" id="UP000054721"/>
    </source>
</evidence>
<dbReference type="PANTHER" id="PTHR22955">
    <property type="entry name" value="RETROTRANSPOSON"/>
    <property type="match status" value="1"/>
</dbReference>
<name>A0A0V1KQ32_9BILA</name>
<dbReference type="OrthoDB" id="8194935at2759"/>
<dbReference type="PANTHER" id="PTHR22955:SF77">
    <property type="entry name" value="ASPARTIC PUTATIVE DOMAIN-CONTAINING PROTEIN-RELATED"/>
    <property type="match status" value="1"/>
</dbReference>
<dbReference type="AlphaFoldDB" id="A0A0V1KQ32"/>
<sequence>MTARDVLGRTLDRGRGMSVGQGKREMKELPLIKVPCTLVPVPLVQVKRVELDAFCDTSELAYGTVIYLRVETCAQRALVNLAALDLQVHSSTYSSDSEVALAWVRSAANSGKPFGRNTVEEIQQLVEPASWRHCPGKNNPADWLSRGVAVTKLVAGSQWWHGPRWLAGRPQTWPRKQEDPEHGPLIPPEEERTSGRSPLPAIHEELPLPGKRTAGRQGTTGRRRDVAEIEALVRHGLVAAHSRISQFDLYMDECGVLRA</sequence>
<dbReference type="EMBL" id="JYDW01000315">
    <property type="protein sequence ID" value="KRZ49408.1"/>
    <property type="molecule type" value="Genomic_DNA"/>
</dbReference>
<feature type="region of interest" description="Disordered" evidence="1">
    <location>
        <begin position="169"/>
        <end position="223"/>
    </location>
</feature>
<gene>
    <name evidence="2" type="ORF">T02_4855</name>
</gene>
<protein>
    <submittedName>
        <fullName evidence="2">Uncharacterized protein</fullName>
    </submittedName>
</protein>
<dbReference type="Pfam" id="PF05380">
    <property type="entry name" value="Peptidase_A17"/>
    <property type="match status" value="1"/>
</dbReference>
<proteinExistence type="predicted"/>
<keyword evidence="3" id="KW-1185">Reference proteome</keyword>
<reference evidence="2 3" key="1">
    <citation type="submission" date="2015-05" db="EMBL/GenBank/DDBJ databases">
        <title>Evolution of Trichinella species and genotypes.</title>
        <authorList>
            <person name="Korhonen P.K."/>
            <person name="Edoardo P."/>
            <person name="Giuseppe L.R."/>
            <person name="Gasser R.B."/>
        </authorList>
    </citation>
    <scope>NUCLEOTIDE SEQUENCE [LARGE SCALE GENOMIC DNA]</scope>
    <source>
        <strain evidence="2">ISS10</strain>
    </source>
</reference>
<evidence type="ECO:0000256" key="1">
    <source>
        <dbReference type="SAM" id="MobiDB-lite"/>
    </source>
</evidence>
<dbReference type="STRING" id="6335.A0A0V1KQ32"/>
<accession>A0A0V1KQ32</accession>
<evidence type="ECO:0000313" key="2">
    <source>
        <dbReference type="EMBL" id="KRZ49408.1"/>
    </source>
</evidence>
<dbReference type="InterPro" id="IPR008042">
    <property type="entry name" value="Retrotrans_Pao"/>
</dbReference>
<comment type="caution">
    <text evidence="2">The sequence shown here is derived from an EMBL/GenBank/DDBJ whole genome shotgun (WGS) entry which is preliminary data.</text>
</comment>
<organism evidence="2 3">
    <name type="scientific">Trichinella nativa</name>
    <dbReference type="NCBI Taxonomy" id="6335"/>
    <lineage>
        <taxon>Eukaryota</taxon>
        <taxon>Metazoa</taxon>
        <taxon>Ecdysozoa</taxon>
        <taxon>Nematoda</taxon>
        <taxon>Enoplea</taxon>
        <taxon>Dorylaimia</taxon>
        <taxon>Trichinellida</taxon>
        <taxon>Trichinellidae</taxon>
        <taxon>Trichinella</taxon>
    </lineage>
</organism>
<dbReference type="Proteomes" id="UP000054721">
    <property type="component" value="Unassembled WGS sequence"/>
</dbReference>